<protein>
    <submittedName>
        <fullName evidence="7">Monooxygenase</fullName>
    </submittedName>
</protein>
<dbReference type="SUPFAM" id="SSF51905">
    <property type="entry name" value="FAD/NAD(P)-binding domain"/>
    <property type="match status" value="1"/>
</dbReference>
<evidence type="ECO:0000256" key="1">
    <source>
        <dbReference type="ARBA" id="ARBA00001974"/>
    </source>
</evidence>
<dbReference type="AlphaFoldDB" id="A0A5C8PG57"/>
<keyword evidence="4" id="KW-0560">Oxidoreductase</keyword>
<evidence type="ECO:0000256" key="4">
    <source>
        <dbReference type="ARBA" id="ARBA00023002"/>
    </source>
</evidence>
<dbReference type="InterPro" id="IPR002938">
    <property type="entry name" value="FAD-bd"/>
</dbReference>
<dbReference type="Gene3D" id="3.50.50.60">
    <property type="entry name" value="FAD/NAD(P)-binding domain"/>
    <property type="match status" value="1"/>
</dbReference>
<accession>A0A5C8PG57</accession>
<gene>
    <name evidence="7" type="ORF">FHP25_25990</name>
</gene>
<dbReference type="PRINTS" id="PR00420">
    <property type="entry name" value="RNGMNOXGNASE"/>
</dbReference>
<evidence type="ECO:0000256" key="2">
    <source>
        <dbReference type="ARBA" id="ARBA00022630"/>
    </source>
</evidence>
<comment type="cofactor">
    <cofactor evidence="1">
        <name>FAD</name>
        <dbReference type="ChEBI" id="CHEBI:57692"/>
    </cofactor>
</comment>
<evidence type="ECO:0000313" key="7">
    <source>
        <dbReference type="EMBL" id="TXL72286.1"/>
    </source>
</evidence>
<evidence type="ECO:0000259" key="6">
    <source>
        <dbReference type="Pfam" id="PF01494"/>
    </source>
</evidence>
<evidence type="ECO:0000313" key="8">
    <source>
        <dbReference type="Proteomes" id="UP000321638"/>
    </source>
</evidence>
<keyword evidence="2" id="KW-0285">Flavoprotein</keyword>
<dbReference type="EMBL" id="VDUZ01000034">
    <property type="protein sequence ID" value="TXL72286.1"/>
    <property type="molecule type" value="Genomic_DNA"/>
</dbReference>
<dbReference type="PANTHER" id="PTHR13789:SF318">
    <property type="entry name" value="GERANYLGERANYL DIPHOSPHATE REDUCTASE"/>
    <property type="match status" value="1"/>
</dbReference>
<feature type="domain" description="FAD-binding" evidence="6">
    <location>
        <begin position="7"/>
        <end position="346"/>
    </location>
</feature>
<dbReference type="RefSeq" id="WP_147849907.1">
    <property type="nucleotide sequence ID" value="NZ_VDUZ01000034.1"/>
</dbReference>
<reference evidence="7 8" key="1">
    <citation type="submission" date="2019-06" db="EMBL/GenBank/DDBJ databases">
        <title>New taxonomy in bacterial strain CC-CFT640, isolated from vineyard.</title>
        <authorList>
            <person name="Lin S.-Y."/>
            <person name="Tsai C.-F."/>
            <person name="Young C.-C."/>
        </authorList>
    </citation>
    <scope>NUCLEOTIDE SEQUENCE [LARGE SCALE GENOMIC DNA]</scope>
    <source>
        <strain evidence="7 8">CC-CFT640</strain>
    </source>
</reference>
<dbReference type="OrthoDB" id="4230779at2"/>
<evidence type="ECO:0000256" key="5">
    <source>
        <dbReference type="ARBA" id="ARBA00023033"/>
    </source>
</evidence>
<dbReference type="GO" id="GO:0071949">
    <property type="term" value="F:FAD binding"/>
    <property type="evidence" value="ECO:0007669"/>
    <property type="project" value="InterPro"/>
</dbReference>
<dbReference type="Proteomes" id="UP000321638">
    <property type="component" value="Unassembled WGS sequence"/>
</dbReference>
<dbReference type="GO" id="GO:0004497">
    <property type="term" value="F:monooxygenase activity"/>
    <property type="evidence" value="ECO:0007669"/>
    <property type="project" value="UniProtKB-KW"/>
</dbReference>
<comment type="caution">
    <text evidence="7">The sequence shown here is derived from an EMBL/GenBank/DDBJ whole genome shotgun (WGS) entry which is preliminary data.</text>
</comment>
<keyword evidence="3" id="KW-0274">FAD</keyword>
<dbReference type="InterPro" id="IPR036188">
    <property type="entry name" value="FAD/NAD-bd_sf"/>
</dbReference>
<proteinExistence type="predicted"/>
<dbReference type="InterPro" id="IPR050493">
    <property type="entry name" value="FAD-dep_Monooxygenase_BioMet"/>
</dbReference>
<dbReference type="SUPFAM" id="SSF54373">
    <property type="entry name" value="FAD-linked reductases, C-terminal domain"/>
    <property type="match status" value="1"/>
</dbReference>
<name>A0A5C8PG57_9HYPH</name>
<keyword evidence="8" id="KW-1185">Reference proteome</keyword>
<keyword evidence="5 7" id="KW-0503">Monooxygenase</keyword>
<organism evidence="7 8">
    <name type="scientific">Vineibacter terrae</name>
    <dbReference type="NCBI Taxonomy" id="2586908"/>
    <lineage>
        <taxon>Bacteria</taxon>
        <taxon>Pseudomonadati</taxon>
        <taxon>Pseudomonadota</taxon>
        <taxon>Alphaproteobacteria</taxon>
        <taxon>Hyphomicrobiales</taxon>
        <taxon>Vineibacter</taxon>
    </lineage>
</organism>
<evidence type="ECO:0000256" key="3">
    <source>
        <dbReference type="ARBA" id="ARBA00022827"/>
    </source>
</evidence>
<dbReference type="PANTHER" id="PTHR13789">
    <property type="entry name" value="MONOOXYGENASE"/>
    <property type="match status" value="1"/>
</dbReference>
<sequence>MTRAGLSVAVIGGGIGGLAAAVSLLHAGFDVEVYEQASALSEVGAGIQISPNGTRILQRLGLAEALAQRGVRPVAVHQRRWDDGRTLQRAPLGETVERTFGAPYYHFHRADLLAAIAGALPARRVHVGHRLVDAVDHGDRVEARFENGTRISRDILIGADGIHSRVRQILFGEDRPRFTGCVAYRGLVPAERLATLNLEVTSNSWMGPGGHFVHYYVAGGRLMNFVAVREEDSWTHESWIDRGDVADALRLFEGWHPCVRAIIGAVDETFKWALFDREPLPRWSVGRMTLLGDSCHAMLPFMGQGAVQSIEDGATLTACLVQAAGDLSAALARYETLRKPRTTRLQEMSRHNKTRFHLPDGVDQQKRDAQAAVAGDRSIAAVGWLYGHDADVLPGAAA</sequence>
<dbReference type="Pfam" id="PF01494">
    <property type="entry name" value="FAD_binding_3"/>
    <property type="match status" value="1"/>
</dbReference>